<proteinExistence type="predicted"/>
<keyword evidence="2" id="KW-1185">Reference proteome</keyword>
<dbReference type="AlphaFoldDB" id="A0A6G0YF88"/>
<protein>
    <submittedName>
        <fullName evidence="1">Uncharacterized protein</fullName>
    </submittedName>
</protein>
<organism evidence="1 2">
    <name type="scientific">Aphis craccivora</name>
    <name type="common">Cowpea aphid</name>
    <dbReference type="NCBI Taxonomy" id="307492"/>
    <lineage>
        <taxon>Eukaryota</taxon>
        <taxon>Metazoa</taxon>
        <taxon>Ecdysozoa</taxon>
        <taxon>Arthropoda</taxon>
        <taxon>Hexapoda</taxon>
        <taxon>Insecta</taxon>
        <taxon>Pterygota</taxon>
        <taxon>Neoptera</taxon>
        <taxon>Paraneoptera</taxon>
        <taxon>Hemiptera</taxon>
        <taxon>Sternorrhyncha</taxon>
        <taxon>Aphidomorpha</taxon>
        <taxon>Aphidoidea</taxon>
        <taxon>Aphididae</taxon>
        <taxon>Aphidini</taxon>
        <taxon>Aphis</taxon>
        <taxon>Aphis</taxon>
    </lineage>
</organism>
<evidence type="ECO:0000313" key="1">
    <source>
        <dbReference type="EMBL" id="KAF0754540.1"/>
    </source>
</evidence>
<dbReference type="Proteomes" id="UP000478052">
    <property type="component" value="Unassembled WGS sequence"/>
</dbReference>
<reference evidence="1 2" key="1">
    <citation type="submission" date="2019-08" db="EMBL/GenBank/DDBJ databases">
        <title>Whole genome of Aphis craccivora.</title>
        <authorList>
            <person name="Voronova N.V."/>
            <person name="Shulinski R.S."/>
            <person name="Bandarenka Y.V."/>
            <person name="Zhorov D.G."/>
            <person name="Warner D."/>
        </authorList>
    </citation>
    <scope>NUCLEOTIDE SEQUENCE [LARGE SCALE GENOMIC DNA]</scope>
    <source>
        <strain evidence="1">180601</strain>
        <tissue evidence="1">Whole Body</tissue>
    </source>
</reference>
<sequence>MTFTRARAVIKFDYYVNGEMFQRTMGPVKDLGILFDPKLKCDCHINNTVIRSNKILGFIICNCTDFSDHALRSLHCSLMLSICEYGSIDMKISNYAKNCPSRYQNNAIR</sequence>
<name>A0A6G0YF88_APHCR</name>
<dbReference type="OrthoDB" id="6606232at2759"/>
<accession>A0A6G0YF88</accession>
<gene>
    <name evidence="1" type="ORF">FWK35_00010305</name>
</gene>
<dbReference type="EMBL" id="VUJU01004382">
    <property type="protein sequence ID" value="KAF0754540.1"/>
    <property type="molecule type" value="Genomic_DNA"/>
</dbReference>
<comment type="caution">
    <text evidence="1">The sequence shown here is derived from an EMBL/GenBank/DDBJ whole genome shotgun (WGS) entry which is preliminary data.</text>
</comment>
<evidence type="ECO:0000313" key="2">
    <source>
        <dbReference type="Proteomes" id="UP000478052"/>
    </source>
</evidence>